<evidence type="ECO:0000313" key="1">
    <source>
        <dbReference type="EMBL" id="KAG8232300.1"/>
    </source>
</evidence>
<reference evidence="1" key="1">
    <citation type="submission" date="2013-04" db="EMBL/GenBank/DDBJ databases">
        <authorList>
            <person name="Qu J."/>
            <person name="Murali S.C."/>
            <person name="Bandaranaike D."/>
            <person name="Bellair M."/>
            <person name="Blankenburg K."/>
            <person name="Chao H."/>
            <person name="Dinh H."/>
            <person name="Doddapaneni H."/>
            <person name="Downs B."/>
            <person name="Dugan-Rocha S."/>
            <person name="Elkadiri S."/>
            <person name="Gnanaolivu R.D."/>
            <person name="Hernandez B."/>
            <person name="Javaid M."/>
            <person name="Jayaseelan J.C."/>
            <person name="Lee S."/>
            <person name="Li M."/>
            <person name="Ming W."/>
            <person name="Munidasa M."/>
            <person name="Muniz J."/>
            <person name="Nguyen L."/>
            <person name="Ongeri F."/>
            <person name="Osuji N."/>
            <person name="Pu L.-L."/>
            <person name="Puazo M."/>
            <person name="Qu C."/>
            <person name="Quiroz J."/>
            <person name="Raj R."/>
            <person name="Weissenberger G."/>
            <person name="Xin Y."/>
            <person name="Zou X."/>
            <person name="Han Y."/>
            <person name="Richards S."/>
            <person name="Worley K."/>
            <person name="Muzny D."/>
            <person name="Gibbs R."/>
        </authorList>
    </citation>
    <scope>NUCLEOTIDE SEQUENCE</scope>
    <source>
        <strain evidence="1">Sampled in the wild</strain>
    </source>
</reference>
<dbReference type="AlphaFoldDB" id="A0A8K0KCC5"/>
<gene>
    <name evidence="1" type="ORF">J437_LFUL011241</name>
</gene>
<dbReference type="Proteomes" id="UP000792457">
    <property type="component" value="Unassembled WGS sequence"/>
</dbReference>
<evidence type="ECO:0000313" key="2">
    <source>
        <dbReference type="Proteomes" id="UP000792457"/>
    </source>
</evidence>
<dbReference type="EMBL" id="KZ308609">
    <property type="protein sequence ID" value="KAG8232300.1"/>
    <property type="molecule type" value="Genomic_DNA"/>
</dbReference>
<proteinExistence type="predicted"/>
<comment type="caution">
    <text evidence="1">The sequence shown here is derived from an EMBL/GenBank/DDBJ whole genome shotgun (WGS) entry which is preliminary data.</text>
</comment>
<reference evidence="1" key="2">
    <citation type="submission" date="2017-10" db="EMBL/GenBank/DDBJ databases">
        <title>Ladona fulva Genome sequencing and assembly.</title>
        <authorList>
            <person name="Murali S."/>
            <person name="Richards S."/>
            <person name="Bandaranaike D."/>
            <person name="Bellair M."/>
            <person name="Blankenburg K."/>
            <person name="Chao H."/>
            <person name="Dinh H."/>
            <person name="Doddapaneni H."/>
            <person name="Dugan-Rocha S."/>
            <person name="Elkadiri S."/>
            <person name="Gnanaolivu R."/>
            <person name="Hernandez B."/>
            <person name="Skinner E."/>
            <person name="Javaid M."/>
            <person name="Lee S."/>
            <person name="Li M."/>
            <person name="Ming W."/>
            <person name="Munidasa M."/>
            <person name="Muniz J."/>
            <person name="Nguyen L."/>
            <person name="Hughes D."/>
            <person name="Osuji N."/>
            <person name="Pu L.-L."/>
            <person name="Puazo M."/>
            <person name="Qu C."/>
            <person name="Quiroz J."/>
            <person name="Raj R."/>
            <person name="Weissenberger G."/>
            <person name="Xin Y."/>
            <person name="Zou X."/>
            <person name="Han Y."/>
            <person name="Worley K."/>
            <person name="Muzny D."/>
            <person name="Gibbs R."/>
        </authorList>
    </citation>
    <scope>NUCLEOTIDE SEQUENCE</scope>
    <source>
        <strain evidence="1">Sampled in the wild</strain>
    </source>
</reference>
<organism evidence="1 2">
    <name type="scientific">Ladona fulva</name>
    <name type="common">Scarce chaser dragonfly</name>
    <name type="synonym">Libellula fulva</name>
    <dbReference type="NCBI Taxonomy" id="123851"/>
    <lineage>
        <taxon>Eukaryota</taxon>
        <taxon>Metazoa</taxon>
        <taxon>Ecdysozoa</taxon>
        <taxon>Arthropoda</taxon>
        <taxon>Hexapoda</taxon>
        <taxon>Insecta</taxon>
        <taxon>Pterygota</taxon>
        <taxon>Palaeoptera</taxon>
        <taxon>Odonata</taxon>
        <taxon>Epiprocta</taxon>
        <taxon>Anisoptera</taxon>
        <taxon>Libelluloidea</taxon>
        <taxon>Libellulidae</taxon>
        <taxon>Ladona</taxon>
    </lineage>
</organism>
<sequence>MVYENGVVNSNLAEIANFFNDFFLKITDNSVHDWTTYSPVMLQMPMHEALSRGNEVYMPTNDHEDDEVEEVYGRIEEIIKEEGQGCNKIVMGDWNVNDENEQVLVELMKEVGDLLNFIEIER</sequence>
<protein>
    <submittedName>
        <fullName evidence="1">Uncharacterized protein</fullName>
    </submittedName>
</protein>
<accession>A0A8K0KCC5</accession>
<keyword evidence="2" id="KW-1185">Reference proteome</keyword>
<name>A0A8K0KCC5_LADFU</name>